<keyword evidence="1" id="KW-0812">Transmembrane</keyword>
<dbReference type="CDD" id="cd04179">
    <property type="entry name" value="DPM_DPG-synthase_like"/>
    <property type="match status" value="1"/>
</dbReference>
<reference evidence="3 4" key="1">
    <citation type="submission" date="2020-09" db="EMBL/GenBank/DDBJ databases">
        <title>Bacillus nautilus sp. nov., Chryseoglobus crepusculi sp. nov, and Psychrobacter noctis sp. nov., isolated from deep-sea sponges from the equatorial Atlantic.</title>
        <authorList>
            <person name="Stennett H.L."/>
            <person name="Williams S.E."/>
        </authorList>
    </citation>
    <scope>NUCLEOTIDE SEQUENCE [LARGE SCALE GENOMIC DNA]</scope>
    <source>
        <strain evidence="3 4">28M-24</strain>
    </source>
</reference>
<name>A0ABR8LTV2_9FLAO</name>
<evidence type="ECO:0000259" key="2">
    <source>
        <dbReference type="Pfam" id="PF00535"/>
    </source>
</evidence>
<feature type="transmembrane region" description="Helical" evidence="1">
    <location>
        <begin position="276"/>
        <end position="298"/>
    </location>
</feature>
<dbReference type="RefSeq" id="WP_191101329.1">
    <property type="nucleotide sequence ID" value="NZ_JACXXH010000004.1"/>
</dbReference>
<proteinExistence type="predicted"/>
<keyword evidence="1" id="KW-1133">Transmembrane helix</keyword>
<dbReference type="Gene3D" id="3.90.550.10">
    <property type="entry name" value="Spore Coat Polysaccharide Biosynthesis Protein SpsA, Chain A"/>
    <property type="match status" value="1"/>
</dbReference>
<feature type="transmembrane region" description="Helical" evidence="1">
    <location>
        <begin position="248"/>
        <end position="270"/>
    </location>
</feature>
<dbReference type="PANTHER" id="PTHR48090">
    <property type="entry name" value="UNDECAPRENYL-PHOSPHATE 4-DEOXY-4-FORMAMIDO-L-ARABINOSE TRANSFERASE-RELATED"/>
    <property type="match status" value="1"/>
</dbReference>
<feature type="domain" description="Glycosyltransferase 2-like" evidence="2">
    <location>
        <begin position="9"/>
        <end position="169"/>
    </location>
</feature>
<evidence type="ECO:0000313" key="4">
    <source>
        <dbReference type="Proteomes" id="UP000627521"/>
    </source>
</evidence>
<organism evidence="3 4">
    <name type="scientific">Olleya marilimosa</name>
    <dbReference type="NCBI Taxonomy" id="272164"/>
    <lineage>
        <taxon>Bacteria</taxon>
        <taxon>Pseudomonadati</taxon>
        <taxon>Bacteroidota</taxon>
        <taxon>Flavobacteriia</taxon>
        <taxon>Flavobacteriales</taxon>
        <taxon>Flavobacteriaceae</taxon>
    </lineage>
</organism>
<protein>
    <submittedName>
        <fullName evidence="3">Glycosyltransferase</fullName>
    </submittedName>
</protein>
<accession>A0ABR8LTV2</accession>
<evidence type="ECO:0000313" key="3">
    <source>
        <dbReference type="EMBL" id="MBD3863600.1"/>
    </source>
</evidence>
<dbReference type="EMBL" id="JACXXH010000004">
    <property type="protein sequence ID" value="MBD3863600.1"/>
    <property type="molecule type" value="Genomic_DNA"/>
</dbReference>
<dbReference type="PANTHER" id="PTHR48090:SF6">
    <property type="entry name" value="SLR5056 PROTEIN"/>
    <property type="match status" value="1"/>
</dbReference>
<dbReference type="Pfam" id="PF00535">
    <property type="entry name" value="Glycos_transf_2"/>
    <property type="match status" value="1"/>
</dbReference>
<dbReference type="InterPro" id="IPR050256">
    <property type="entry name" value="Glycosyltransferase_2"/>
</dbReference>
<keyword evidence="1" id="KW-0472">Membrane</keyword>
<evidence type="ECO:0000256" key="1">
    <source>
        <dbReference type="SAM" id="Phobius"/>
    </source>
</evidence>
<dbReference type="InterPro" id="IPR001173">
    <property type="entry name" value="Glyco_trans_2-like"/>
</dbReference>
<sequence length="312" mass="35686">MLNQNKIAVVIPYFNASKHILNVLVKLPKIIDTIYIIDDCSNETLPKEVLIRFQNVVYLKHDKNLGVGGATKTGFKAAIADEVDIVVKVDADDQMDTNYIEALIKPLINNQADYSKGNRFRDFKALKAMPITRKIGNLGLSFLTKAATGYWNNFDPTNGFFAVKTSTLQRLDFEAIANRYYFETSLIAELYFEESRIKDVSMPAIYGDEKSSMSVWKMPFVFLPKLFKTFVKRIIKSYFIYDFNMSSIYILFGLPLFLFGLIYGLYTWWFYSSQSIFAPTGTIMLVTLTIIIGFQLLLQAVHYDITKAPKSK</sequence>
<dbReference type="InterPro" id="IPR029044">
    <property type="entry name" value="Nucleotide-diphossugar_trans"/>
</dbReference>
<comment type="caution">
    <text evidence="3">The sequence shown here is derived from an EMBL/GenBank/DDBJ whole genome shotgun (WGS) entry which is preliminary data.</text>
</comment>
<dbReference type="Proteomes" id="UP000627521">
    <property type="component" value="Unassembled WGS sequence"/>
</dbReference>
<gene>
    <name evidence="3" type="ORF">IEG06_09050</name>
</gene>
<dbReference type="SUPFAM" id="SSF53448">
    <property type="entry name" value="Nucleotide-diphospho-sugar transferases"/>
    <property type="match status" value="1"/>
</dbReference>
<keyword evidence="4" id="KW-1185">Reference proteome</keyword>